<feature type="domain" description="Multidrug resistance protein MdtA-like alpha-helical hairpin" evidence="3">
    <location>
        <begin position="111"/>
        <end position="178"/>
    </location>
</feature>
<keyword evidence="2" id="KW-0732">Signal</keyword>
<protein>
    <submittedName>
        <fullName evidence="5">Efflux RND transporter periplasmic adaptor subunit</fullName>
    </submittedName>
</protein>
<keyword evidence="6" id="KW-1185">Reference proteome</keyword>
<dbReference type="PANTHER" id="PTHR30469">
    <property type="entry name" value="MULTIDRUG RESISTANCE PROTEIN MDTA"/>
    <property type="match status" value="1"/>
</dbReference>
<sequence>MRNGSMAASTRALARIAGLTLLTATLAACGGADDDRRGPGPIEGLETVTVAEPATGQGRAWDGVVEAVRQATLTAQTSGRVAEVAHDVDDRVSAGTVLVRLSAVEQQSEVDAARAQLHAGEAAAREAEADYRRYRELAGDQYVSRSQLERMQAARDAAVAARDAASARLASAGQTVGYTVVRAPYDGIVARRHVEPGESVAMGQPLATVFSPDALRIEVDLPQAVAEQVRADPRASLRLHDRRTVDAGEVIVFPAADAATHTVRVRVLLPALDPAPVPGSTAKVVFPAVAGTSQPRIPARAIVRRGEVSAAYVLADGRLSLRQLRLGEATPDGVEVIAGLQPGETIALDPVAARQALVAARGSE</sequence>
<dbReference type="OrthoDB" id="5730196at2"/>
<dbReference type="NCBIfam" id="TIGR01730">
    <property type="entry name" value="RND_mfp"/>
    <property type="match status" value="1"/>
</dbReference>
<dbReference type="Gene3D" id="2.40.420.20">
    <property type="match status" value="1"/>
</dbReference>
<dbReference type="GO" id="GO:1990281">
    <property type="term" value="C:efflux pump complex"/>
    <property type="evidence" value="ECO:0007669"/>
    <property type="project" value="TreeGrafter"/>
</dbReference>
<evidence type="ECO:0000256" key="2">
    <source>
        <dbReference type="SAM" id="SignalP"/>
    </source>
</evidence>
<dbReference type="PANTHER" id="PTHR30469:SF18">
    <property type="entry name" value="RESISTANCE-NODULATION-CELL DIVISION (RND) EFFLUX MEMBRANE FUSION PROTEIN-RELATED"/>
    <property type="match status" value="1"/>
</dbReference>
<name>A0A518N4G4_9GAMM</name>
<feature type="signal peptide" evidence="2">
    <location>
        <begin position="1"/>
        <end position="27"/>
    </location>
</feature>
<dbReference type="Gene3D" id="1.10.287.470">
    <property type="entry name" value="Helix hairpin bin"/>
    <property type="match status" value="1"/>
</dbReference>
<accession>A0A518N4G4</accession>
<evidence type="ECO:0000313" key="6">
    <source>
        <dbReference type="Proteomes" id="UP000316584"/>
    </source>
</evidence>
<dbReference type="InterPro" id="IPR006143">
    <property type="entry name" value="RND_pump_MFP"/>
</dbReference>
<dbReference type="GO" id="GO:0015562">
    <property type="term" value="F:efflux transmembrane transporter activity"/>
    <property type="evidence" value="ECO:0007669"/>
    <property type="project" value="TreeGrafter"/>
</dbReference>
<reference evidence="5 6" key="1">
    <citation type="submission" date="2019-07" db="EMBL/GenBank/DDBJ databases">
        <title>Full genome sequence of Luteimonas sp. Gr-4.</title>
        <authorList>
            <person name="Im W.-T."/>
        </authorList>
    </citation>
    <scope>NUCLEOTIDE SEQUENCE [LARGE SCALE GENOMIC DNA]</scope>
    <source>
        <strain evidence="5 6">Gr-4</strain>
    </source>
</reference>
<dbReference type="EMBL" id="CP042218">
    <property type="protein sequence ID" value="QDW66806.1"/>
    <property type="molecule type" value="Genomic_DNA"/>
</dbReference>
<dbReference type="InterPro" id="IPR058792">
    <property type="entry name" value="Beta-barrel_RND_2"/>
</dbReference>
<dbReference type="Pfam" id="PF25954">
    <property type="entry name" value="Beta-barrel_RND_2"/>
    <property type="match status" value="1"/>
</dbReference>
<dbReference type="KEGG" id="lug:FPZ22_07760"/>
<feature type="domain" description="CusB-like beta-barrel" evidence="4">
    <location>
        <begin position="217"/>
        <end position="286"/>
    </location>
</feature>
<dbReference type="RefSeq" id="WP_144891894.1">
    <property type="nucleotide sequence ID" value="NZ_CP042218.1"/>
</dbReference>
<dbReference type="Proteomes" id="UP000316584">
    <property type="component" value="Chromosome"/>
</dbReference>
<dbReference type="InterPro" id="IPR058624">
    <property type="entry name" value="MdtA-like_HH"/>
</dbReference>
<gene>
    <name evidence="5" type="ORF">FPZ22_07760</name>
</gene>
<evidence type="ECO:0000259" key="4">
    <source>
        <dbReference type="Pfam" id="PF25954"/>
    </source>
</evidence>
<dbReference type="Gene3D" id="2.40.50.100">
    <property type="match status" value="1"/>
</dbReference>
<organism evidence="5 6">
    <name type="scientific">Luteimonas granuli</name>
    <dbReference type="NCBI Taxonomy" id="1176533"/>
    <lineage>
        <taxon>Bacteria</taxon>
        <taxon>Pseudomonadati</taxon>
        <taxon>Pseudomonadota</taxon>
        <taxon>Gammaproteobacteria</taxon>
        <taxon>Lysobacterales</taxon>
        <taxon>Lysobacteraceae</taxon>
        <taxon>Luteimonas</taxon>
    </lineage>
</organism>
<evidence type="ECO:0000313" key="5">
    <source>
        <dbReference type="EMBL" id="QDW66806.1"/>
    </source>
</evidence>
<evidence type="ECO:0000256" key="1">
    <source>
        <dbReference type="ARBA" id="ARBA00009477"/>
    </source>
</evidence>
<proteinExistence type="inferred from homology"/>
<dbReference type="AlphaFoldDB" id="A0A518N4G4"/>
<dbReference type="PROSITE" id="PS51257">
    <property type="entry name" value="PROKAR_LIPOPROTEIN"/>
    <property type="match status" value="1"/>
</dbReference>
<dbReference type="SUPFAM" id="SSF111369">
    <property type="entry name" value="HlyD-like secretion proteins"/>
    <property type="match status" value="1"/>
</dbReference>
<dbReference type="Pfam" id="PF25876">
    <property type="entry name" value="HH_MFP_RND"/>
    <property type="match status" value="1"/>
</dbReference>
<dbReference type="Gene3D" id="2.40.30.170">
    <property type="match status" value="1"/>
</dbReference>
<evidence type="ECO:0000259" key="3">
    <source>
        <dbReference type="Pfam" id="PF25876"/>
    </source>
</evidence>
<comment type="similarity">
    <text evidence="1">Belongs to the membrane fusion protein (MFP) (TC 8.A.1) family.</text>
</comment>
<feature type="chain" id="PRO_5022037272" evidence="2">
    <location>
        <begin position="28"/>
        <end position="364"/>
    </location>
</feature>